<dbReference type="AlphaFoldDB" id="A0A9E7H266"/>
<proteinExistence type="predicted"/>
<accession>A0A9E7H266</accession>
<organism evidence="2 3">
    <name type="scientific">Musa troglodytarum</name>
    <name type="common">fe'i banana</name>
    <dbReference type="NCBI Taxonomy" id="320322"/>
    <lineage>
        <taxon>Eukaryota</taxon>
        <taxon>Viridiplantae</taxon>
        <taxon>Streptophyta</taxon>
        <taxon>Embryophyta</taxon>
        <taxon>Tracheophyta</taxon>
        <taxon>Spermatophyta</taxon>
        <taxon>Magnoliopsida</taxon>
        <taxon>Liliopsida</taxon>
        <taxon>Zingiberales</taxon>
        <taxon>Musaceae</taxon>
        <taxon>Musa</taxon>
    </lineage>
</organism>
<feature type="compositionally biased region" description="Basic residues" evidence="1">
    <location>
        <begin position="92"/>
        <end position="106"/>
    </location>
</feature>
<dbReference type="OrthoDB" id="782574at2759"/>
<dbReference type="Proteomes" id="UP001055439">
    <property type="component" value="Chromosome 8"/>
</dbReference>
<dbReference type="EMBL" id="CP097510">
    <property type="protein sequence ID" value="URE22299.1"/>
    <property type="molecule type" value="Genomic_DNA"/>
</dbReference>
<dbReference type="PANTHER" id="PTHR35318:SF2">
    <property type="entry name" value="OS08G0138900 PROTEIN"/>
    <property type="match status" value="1"/>
</dbReference>
<gene>
    <name evidence="2" type="ORF">MUK42_12950</name>
</gene>
<evidence type="ECO:0000256" key="1">
    <source>
        <dbReference type="SAM" id="MobiDB-lite"/>
    </source>
</evidence>
<feature type="compositionally biased region" description="Basic and acidic residues" evidence="1">
    <location>
        <begin position="24"/>
        <end position="35"/>
    </location>
</feature>
<reference evidence="2" key="1">
    <citation type="submission" date="2022-05" db="EMBL/GenBank/DDBJ databases">
        <title>The Musa troglodytarum L. genome provides insights into the mechanism of non-climacteric behaviour and enrichment of carotenoids.</title>
        <authorList>
            <person name="Wang J."/>
        </authorList>
    </citation>
    <scope>NUCLEOTIDE SEQUENCE</scope>
    <source>
        <tissue evidence="2">Leaf</tissue>
    </source>
</reference>
<keyword evidence="3" id="KW-1185">Reference proteome</keyword>
<feature type="region of interest" description="Disordered" evidence="1">
    <location>
        <begin position="14"/>
        <end position="59"/>
    </location>
</feature>
<feature type="region of interest" description="Disordered" evidence="1">
    <location>
        <begin position="83"/>
        <end position="110"/>
    </location>
</feature>
<protein>
    <submittedName>
        <fullName evidence="2">Uncharacterized protein</fullName>
    </submittedName>
</protein>
<evidence type="ECO:0000313" key="2">
    <source>
        <dbReference type="EMBL" id="URE22299.1"/>
    </source>
</evidence>
<dbReference type="PANTHER" id="PTHR35318">
    <property type="entry name" value="BNAA10G08410D PROTEIN"/>
    <property type="match status" value="1"/>
</dbReference>
<sequence length="135" mass="14665">MRLLEFPCGWRSGWLEKATPKSKPTVEMEETRPEEAAVCASPEKRRRRASRRDDSQWQPSLVAISEDGIPVAAPPPALAAAVVAKGGGSGKPKAKAKAKPKPKPKPATRVASRVVKDDYQHYGIVPTFAPAAFFF</sequence>
<name>A0A9E7H266_9LILI</name>
<evidence type="ECO:0000313" key="3">
    <source>
        <dbReference type="Proteomes" id="UP001055439"/>
    </source>
</evidence>